<protein>
    <submittedName>
        <fullName evidence="1">Uncharacterized protein</fullName>
    </submittedName>
</protein>
<keyword evidence="2" id="KW-1185">Reference proteome</keyword>
<organism evidence="1 2">
    <name type="scientific">Vibrio antiquarius (strain Ex25)</name>
    <dbReference type="NCBI Taxonomy" id="150340"/>
    <lineage>
        <taxon>Bacteria</taxon>
        <taxon>Pseudomonadati</taxon>
        <taxon>Pseudomonadota</taxon>
        <taxon>Gammaproteobacteria</taxon>
        <taxon>Vibrionales</taxon>
        <taxon>Vibrionaceae</taxon>
        <taxon>Vibrio</taxon>
        <taxon>Vibrio diabolicus subgroup</taxon>
    </lineage>
</organism>
<evidence type="ECO:0000313" key="1">
    <source>
        <dbReference type="EMBL" id="ACY50030.1"/>
    </source>
</evidence>
<sequence length="45" mass="4997">MIESEPNGSFFNTLKTKAIVCFLGKSLYNRAQIFKCVASHSTNLS</sequence>
<accession>A0ACA6QI65</accession>
<dbReference type="Proteomes" id="UP000002571">
    <property type="component" value="Chromosome 1"/>
</dbReference>
<gene>
    <name evidence="1" type="ordered locus">VEA_001867</name>
</gene>
<name>A0ACA6QI65_VIBAE</name>
<dbReference type="EMBL" id="CP001805">
    <property type="protein sequence ID" value="ACY50030.1"/>
    <property type="molecule type" value="Genomic_DNA"/>
</dbReference>
<proteinExistence type="predicted"/>
<evidence type="ECO:0000313" key="2">
    <source>
        <dbReference type="Proteomes" id="UP000002571"/>
    </source>
</evidence>
<reference evidence="1" key="1">
    <citation type="submission" date="2009-10" db="EMBL/GenBank/DDBJ databases">
        <authorList>
            <consortium name="Los Alamos National Laboratory (LANL)"/>
            <consortium name="National Microbial Pathogen Data Resource (NMPDR)"/>
            <person name="Munk A.C."/>
            <person name="Tapia R."/>
            <person name="Green L."/>
            <person name="Rogers Y."/>
            <person name="Detter J.C."/>
            <person name="Bruce D."/>
            <person name="Brettin T.S."/>
            <person name="Colwell R."/>
            <person name="Huq A."/>
            <person name="Grim C.J."/>
            <person name="Hasan N.A."/>
            <person name="Vonstein V."/>
            <person name="Bartels D."/>
        </authorList>
    </citation>
    <scope>NUCLEOTIDE SEQUENCE</scope>
    <source>
        <strain evidence="1">EX25</strain>
    </source>
</reference>